<evidence type="ECO:0000313" key="2">
    <source>
        <dbReference type="EMBL" id="GAG21820.1"/>
    </source>
</evidence>
<feature type="non-terminal residue" evidence="2">
    <location>
        <position position="255"/>
    </location>
</feature>
<evidence type="ECO:0000256" key="1">
    <source>
        <dbReference type="SAM" id="MobiDB-lite"/>
    </source>
</evidence>
<gene>
    <name evidence="2" type="ORF">S01H1_58722</name>
</gene>
<feature type="non-terminal residue" evidence="2">
    <location>
        <position position="1"/>
    </location>
</feature>
<feature type="region of interest" description="Disordered" evidence="1">
    <location>
        <begin position="1"/>
        <end position="22"/>
    </location>
</feature>
<proteinExistence type="predicted"/>
<comment type="caution">
    <text evidence="2">The sequence shown here is derived from an EMBL/GenBank/DDBJ whole genome shotgun (WGS) entry which is preliminary data.</text>
</comment>
<name>X0VU66_9ZZZZ</name>
<sequence length="255" mass="29819">KADGEPSYSQKTSKRSKFSKPSARSPEKLFAEAIGCLKAEKMEYANALACLRKIIGILEKRSFDSIIKFINEKKWENILGQITQHEFAEHVNKIWSNFYQLLWKNKQWKSAAAYKKKIEYLQKLAKYNQRKAYDCFSSFCQEGTNQQNDRIKILAERAQKILLEPIDFVKKKEELLSGIIILHKFCTINLNDPSVAEKRQLVTQLYKQIIAKKDTNCLFLYLSAVWFDIIGDDEFTKDLLRKVHEDDYDITAKDK</sequence>
<protein>
    <submittedName>
        <fullName evidence="2">Uncharacterized protein</fullName>
    </submittedName>
</protein>
<organism evidence="2">
    <name type="scientific">marine sediment metagenome</name>
    <dbReference type="NCBI Taxonomy" id="412755"/>
    <lineage>
        <taxon>unclassified sequences</taxon>
        <taxon>metagenomes</taxon>
        <taxon>ecological metagenomes</taxon>
    </lineage>
</organism>
<dbReference type="EMBL" id="BARS01038368">
    <property type="protein sequence ID" value="GAG21820.1"/>
    <property type="molecule type" value="Genomic_DNA"/>
</dbReference>
<reference evidence="2" key="1">
    <citation type="journal article" date="2014" name="Front. Microbiol.">
        <title>High frequency of phylogenetically diverse reductive dehalogenase-homologous genes in deep subseafloor sedimentary metagenomes.</title>
        <authorList>
            <person name="Kawai M."/>
            <person name="Futagami T."/>
            <person name="Toyoda A."/>
            <person name="Takaki Y."/>
            <person name="Nishi S."/>
            <person name="Hori S."/>
            <person name="Arai W."/>
            <person name="Tsubouchi T."/>
            <person name="Morono Y."/>
            <person name="Uchiyama I."/>
            <person name="Ito T."/>
            <person name="Fujiyama A."/>
            <person name="Inagaki F."/>
            <person name="Takami H."/>
        </authorList>
    </citation>
    <scope>NUCLEOTIDE SEQUENCE</scope>
    <source>
        <strain evidence="2">Expedition CK06-06</strain>
    </source>
</reference>
<dbReference type="AlphaFoldDB" id="X0VU66"/>
<accession>X0VU66</accession>